<evidence type="ECO:0000256" key="3">
    <source>
        <dbReference type="ARBA" id="ARBA00019135"/>
    </source>
</evidence>
<evidence type="ECO:0000256" key="2">
    <source>
        <dbReference type="ARBA" id="ARBA00006531"/>
    </source>
</evidence>
<dbReference type="FunCoup" id="A0A6P5JFU7">
    <property type="interactions" value="527"/>
</dbReference>
<evidence type="ECO:0000256" key="14">
    <source>
        <dbReference type="ARBA" id="ARBA00032296"/>
    </source>
</evidence>
<keyword evidence="11 19" id="KW-0675">Receptor</keyword>
<reference evidence="19" key="1">
    <citation type="submission" date="2025-08" db="UniProtKB">
        <authorList>
            <consortium name="RefSeq"/>
        </authorList>
    </citation>
    <scope>IDENTIFICATION</scope>
    <source>
        <tissue evidence="19">Spleen</tissue>
    </source>
</reference>
<evidence type="ECO:0000256" key="1">
    <source>
        <dbReference type="ARBA" id="ARBA00004251"/>
    </source>
</evidence>
<evidence type="ECO:0000259" key="17">
    <source>
        <dbReference type="PROSITE" id="PS50835"/>
    </source>
</evidence>
<dbReference type="PANTHER" id="PTHR47904:SF1">
    <property type="entry name" value="NATURAL CYTOTOXICITY TRIGGERING RECEPTOR 3"/>
    <property type="match status" value="1"/>
</dbReference>
<dbReference type="InterPro" id="IPR003599">
    <property type="entry name" value="Ig_sub"/>
</dbReference>
<dbReference type="SMART" id="SM00409">
    <property type="entry name" value="IG"/>
    <property type="match status" value="1"/>
</dbReference>
<keyword evidence="4" id="KW-1003">Cell membrane</keyword>
<dbReference type="GO" id="GO:0002429">
    <property type="term" value="P:immune response-activating cell surface receptor signaling pathway"/>
    <property type="evidence" value="ECO:0007669"/>
    <property type="project" value="InterPro"/>
</dbReference>
<dbReference type="InParanoid" id="A0A6P5JFU7"/>
<evidence type="ECO:0000313" key="18">
    <source>
        <dbReference type="Proteomes" id="UP000515140"/>
    </source>
</evidence>
<dbReference type="InterPro" id="IPR013106">
    <property type="entry name" value="Ig_V-set"/>
</dbReference>
<evidence type="ECO:0000256" key="12">
    <source>
        <dbReference type="ARBA" id="ARBA00023180"/>
    </source>
</evidence>
<evidence type="ECO:0000256" key="8">
    <source>
        <dbReference type="ARBA" id="ARBA00022989"/>
    </source>
</evidence>
<keyword evidence="13" id="KW-0393">Immunoglobulin domain</keyword>
<accession>A0A6P5JFU7</accession>
<sequence>MAWKLIFIFLSACPGASPLSIFQPPSIQAQEGGSVSLSCLFNISQEGPAIGFATWYLDVVAPDREVNNKTLEFRGRLEGSDQAQFLWDRLIELRIRDIRVSDAGLYLCKVEILGSGSGTGEGTKLVVKEDLGSPWPKVFPLFLRAALYIFSLAFVVIGTTLYYKRQVAITKGHQSTLLPRTSQENPSKPPATP</sequence>
<dbReference type="KEGG" id="pcw:110199435"/>
<keyword evidence="10" id="KW-1015">Disulfide bond</keyword>
<evidence type="ECO:0000256" key="6">
    <source>
        <dbReference type="ARBA" id="ARBA00022729"/>
    </source>
</evidence>
<dbReference type="Gene3D" id="2.60.40.10">
    <property type="entry name" value="Immunoglobulins"/>
    <property type="match status" value="1"/>
</dbReference>
<keyword evidence="18" id="KW-1185">Reference proteome</keyword>
<dbReference type="Pfam" id="PF07686">
    <property type="entry name" value="V-set"/>
    <property type="match status" value="1"/>
</dbReference>
<dbReference type="InterPro" id="IPR043226">
    <property type="entry name" value="NCR3"/>
</dbReference>
<dbReference type="AlphaFoldDB" id="A0A6P5JFU7"/>
<dbReference type="GeneID" id="110199435"/>
<dbReference type="PANTHER" id="PTHR47904">
    <property type="entry name" value="NATURAL CYTOTOXICITY TRIGGERING RECEPTOR 3"/>
    <property type="match status" value="1"/>
</dbReference>
<dbReference type="GO" id="GO:0045954">
    <property type="term" value="P:positive regulation of natural killer cell mediated cytotoxicity"/>
    <property type="evidence" value="ECO:0007669"/>
    <property type="project" value="InterPro"/>
</dbReference>
<keyword evidence="7" id="KW-0391">Immunity</keyword>
<dbReference type="InterPro" id="IPR007110">
    <property type="entry name" value="Ig-like_dom"/>
</dbReference>
<keyword evidence="5 15" id="KW-0812">Transmembrane</keyword>
<dbReference type="InterPro" id="IPR036179">
    <property type="entry name" value="Ig-like_dom_sf"/>
</dbReference>
<comment type="subcellular location">
    <subcellularLocation>
        <location evidence="1">Cell membrane</location>
        <topology evidence="1">Single-pass type I membrane protein</topology>
    </subcellularLocation>
</comment>
<evidence type="ECO:0000256" key="13">
    <source>
        <dbReference type="ARBA" id="ARBA00023319"/>
    </source>
</evidence>
<evidence type="ECO:0000313" key="19">
    <source>
        <dbReference type="RefSeq" id="XP_020829954.1"/>
    </source>
</evidence>
<feature type="transmembrane region" description="Helical" evidence="15">
    <location>
        <begin position="141"/>
        <end position="163"/>
    </location>
</feature>
<dbReference type="CTD" id="259197"/>
<proteinExistence type="inferred from homology"/>
<evidence type="ECO:0000256" key="16">
    <source>
        <dbReference type="SAM" id="SignalP"/>
    </source>
</evidence>
<evidence type="ECO:0000256" key="15">
    <source>
        <dbReference type="SAM" id="Phobius"/>
    </source>
</evidence>
<name>A0A6P5JFU7_PHACI</name>
<keyword evidence="6 16" id="KW-0732">Signal</keyword>
<keyword evidence="8 15" id="KW-1133">Transmembrane helix</keyword>
<feature type="signal peptide" evidence="16">
    <location>
        <begin position="1"/>
        <end position="18"/>
    </location>
</feature>
<keyword evidence="9 15" id="KW-0472">Membrane</keyword>
<feature type="chain" id="PRO_5028415873" description="Natural cytotoxicity triggering receptor 3" evidence="16">
    <location>
        <begin position="19"/>
        <end position="193"/>
    </location>
</feature>
<evidence type="ECO:0000256" key="10">
    <source>
        <dbReference type="ARBA" id="ARBA00023157"/>
    </source>
</evidence>
<feature type="domain" description="Ig-like" evidence="17">
    <location>
        <begin position="18"/>
        <end position="126"/>
    </location>
</feature>
<protein>
    <recommendedName>
        <fullName evidence="3">Natural cytotoxicity triggering receptor 3</fullName>
    </recommendedName>
    <alternativeName>
        <fullName evidence="14">Natural killer cell p30-related protein</fullName>
    </alternativeName>
</protein>
<dbReference type="SUPFAM" id="SSF48726">
    <property type="entry name" value="Immunoglobulin"/>
    <property type="match status" value="1"/>
</dbReference>
<dbReference type="PROSITE" id="PS50835">
    <property type="entry name" value="IG_LIKE"/>
    <property type="match status" value="1"/>
</dbReference>
<dbReference type="Proteomes" id="UP000515140">
    <property type="component" value="Unplaced"/>
</dbReference>
<dbReference type="InterPro" id="IPR013783">
    <property type="entry name" value="Ig-like_fold"/>
</dbReference>
<dbReference type="GO" id="GO:0030101">
    <property type="term" value="P:natural killer cell activation"/>
    <property type="evidence" value="ECO:0007669"/>
    <property type="project" value="TreeGrafter"/>
</dbReference>
<evidence type="ECO:0000256" key="11">
    <source>
        <dbReference type="ARBA" id="ARBA00023170"/>
    </source>
</evidence>
<evidence type="ECO:0000256" key="4">
    <source>
        <dbReference type="ARBA" id="ARBA00022475"/>
    </source>
</evidence>
<keyword evidence="12" id="KW-0325">Glycoprotein</keyword>
<evidence type="ECO:0000256" key="5">
    <source>
        <dbReference type="ARBA" id="ARBA00022692"/>
    </source>
</evidence>
<dbReference type="RefSeq" id="XP_020829954.1">
    <property type="nucleotide sequence ID" value="XM_020974295.1"/>
</dbReference>
<gene>
    <name evidence="19" type="primary">NCR3</name>
</gene>
<evidence type="ECO:0000256" key="9">
    <source>
        <dbReference type="ARBA" id="ARBA00023136"/>
    </source>
</evidence>
<dbReference type="GO" id="GO:0005886">
    <property type="term" value="C:plasma membrane"/>
    <property type="evidence" value="ECO:0007669"/>
    <property type="project" value="UniProtKB-SubCell"/>
</dbReference>
<organism evidence="18 19">
    <name type="scientific">Phascolarctos cinereus</name>
    <name type="common">Koala</name>
    <dbReference type="NCBI Taxonomy" id="38626"/>
    <lineage>
        <taxon>Eukaryota</taxon>
        <taxon>Metazoa</taxon>
        <taxon>Chordata</taxon>
        <taxon>Craniata</taxon>
        <taxon>Vertebrata</taxon>
        <taxon>Euteleostomi</taxon>
        <taxon>Mammalia</taxon>
        <taxon>Metatheria</taxon>
        <taxon>Diprotodontia</taxon>
        <taxon>Phascolarctidae</taxon>
        <taxon>Phascolarctos</taxon>
    </lineage>
</organism>
<comment type="similarity">
    <text evidence="2">Belongs to the natural cytotoxicity receptor (NCR) family.</text>
</comment>
<evidence type="ECO:0000256" key="7">
    <source>
        <dbReference type="ARBA" id="ARBA00022859"/>
    </source>
</evidence>